<accession>A0AAV2BD57</accession>
<keyword evidence="5" id="KW-0496">Mitochondrion</keyword>
<dbReference type="GO" id="GO:0003676">
    <property type="term" value="F:nucleic acid binding"/>
    <property type="evidence" value="ECO:0007669"/>
    <property type="project" value="InterPro"/>
</dbReference>
<dbReference type="InterPro" id="IPR038538">
    <property type="entry name" value="MTERF_sf"/>
</dbReference>
<comment type="caution">
    <text evidence="8">The sequence shown here is derived from an EMBL/GenBank/DDBJ whole genome shotgun (WGS) entry which is preliminary data.</text>
</comment>
<dbReference type="EMBL" id="CAXIEN010000339">
    <property type="protein sequence ID" value="CAL1294157.1"/>
    <property type="molecule type" value="Genomic_DNA"/>
</dbReference>
<protein>
    <recommendedName>
        <fullName evidence="7">Transcription termination factor 3, mitochondrial</fullName>
    </recommendedName>
</protein>
<dbReference type="GO" id="GO:0005739">
    <property type="term" value="C:mitochondrion"/>
    <property type="evidence" value="ECO:0007669"/>
    <property type="project" value="UniProtKB-SubCell"/>
</dbReference>
<evidence type="ECO:0000256" key="3">
    <source>
        <dbReference type="ARBA" id="ARBA00022946"/>
    </source>
</evidence>
<dbReference type="FunFam" id="1.25.70.10:FF:000002">
    <property type="entry name" value="transcription termination factor 3, mitochondrial"/>
    <property type="match status" value="1"/>
</dbReference>
<keyword evidence="9" id="KW-1185">Reference proteome</keyword>
<dbReference type="Proteomes" id="UP001497382">
    <property type="component" value="Unassembled WGS sequence"/>
</dbReference>
<dbReference type="GO" id="GO:0006390">
    <property type="term" value="P:mitochondrial transcription"/>
    <property type="evidence" value="ECO:0007669"/>
    <property type="project" value="TreeGrafter"/>
</dbReference>
<keyword evidence="3" id="KW-0809">Transit peptide</keyword>
<comment type="subcellular location">
    <subcellularLocation>
        <location evidence="1">Mitochondrion</location>
    </subcellularLocation>
</comment>
<keyword evidence="4" id="KW-0805">Transcription regulation</keyword>
<dbReference type="InterPro" id="IPR003690">
    <property type="entry name" value="MTERF"/>
</dbReference>
<organism evidence="8 9">
    <name type="scientific">Larinioides sclopetarius</name>
    <dbReference type="NCBI Taxonomy" id="280406"/>
    <lineage>
        <taxon>Eukaryota</taxon>
        <taxon>Metazoa</taxon>
        <taxon>Ecdysozoa</taxon>
        <taxon>Arthropoda</taxon>
        <taxon>Chelicerata</taxon>
        <taxon>Arachnida</taxon>
        <taxon>Araneae</taxon>
        <taxon>Araneomorphae</taxon>
        <taxon>Entelegynae</taxon>
        <taxon>Araneoidea</taxon>
        <taxon>Araneidae</taxon>
        <taxon>Larinioides</taxon>
    </lineage>
</organism>
<dbReference type="Gene3D" id="1.25.70.10">
    <property type="entry name" value="Transcription termination factor 3, mitochondrial"/>
    <property type="match status" value="1"/>
</dbReference>
<sequence length="364" mass="42586">MLRILVKQYSNFRFLSTTIYRLNENIPKLDILTDSKHGSHKLSDLSDDSAMSKPPVYAEPFTELQTEETQDMPSEIGEFVDSLSPPLPISFNLAAYINHSESLQNLVRLGVDLSEIEKKPERAKFVLNLDFEKDVKRHIQFLHDNGVSADDMGRFFTKNIFIFKERIEDLEVRINYLRSKKFTSDAIARIITNNPNFLSLSTKQVDNRLGFIQKQFSLRGNEVRYLIAKCPKLVTYHMDKFMEKLFSMKEELGFTSEEMKKLLLMKPKVWMLGRPQVKERFDVVHNLMGLPHETIINFPEIFTRRAFIIKQRHLYLVHLNRAQYDPTQPLYVSLRDLVLLSDSEFCEKCAQTSVDLYNEFLKTL</sequence>
<keyword evidence="6" id="KW-0804">Transcription</keyword>
<evidence type="ECO:0000313" key="8">
    <source>
        <dbReference type="EMBL" id="CAL1294157.1"/>
    </source>
</evidence>
<name>A0AAV2BD57_9ARAC</name>
<evidence type="ECO:0000256" key="6">
    <source>
        <dbReference type="ARBA" id="ARBA00023163"/>
    </source>
</evidence>
<evidence type="ECO:0000256" key="5">
    <source>
        <dbReference type="ARBA" id="ARBA00023128"/>
    </source>
</evidence>
<dbReference type="SMART" id="SM00733">
    <property type="entry name" value="Mterf"/>
    <property type="match status" value="6"/>
</dbReference>
<dbReference type="PANTHER" id="PTHR13068:SF112">
    <property type="entry name" value="TRANSCRIPTION TERMINATION FACTOR 3, MITOCHONDRIAL"/>
    <property type="match status" value="1"/>
</dbReference>
<evidence type="ECO:0000256" key="2">
    <source>
        <dbReference type="ARBA" id="ARBA00007692"/>
    </source>
</evidence>
<dbReference type="GO" id="GO:0006355">
    <property type="term" value="P:regulation of DNA-templated transcription"/>
    <property type="evidence" value="ECO:0007669"/>
    <property type="project" value="UniProtKB-ARBA"/>
</dbReference>
<evidence type="ECO:0000256" key="4">
    <source>
        <dbReference type="ARBA" id="ARBA00023015"/>
    </source>
</evidence>
<evidence type="ECO:0000313" key="9">
    <source>
        <dbReference type="Proteomes" id="UP001497382"/>
    </source>
</evidence>
<gene>
    <name evidence="8" type="ORF">LARSCL_LOCUS18568</name>
</gene>
<comment type="similarity">
    <text evidence="2">Belongs to the mTERF family.</text>
</comment>
<reference evidence="8 9" key="1">
    <citation type="submission" date="2024-04" db="EMBL/GenBank/DDBJ databases">
        <authorList>
            <person name="Rising A."/>
            <person name="Reimegard J."/>
            <person name="Sonavane S."/>
            <person name="Akerstrom W."/>
            <person name="Nylinder S."/>
            <person name="Hedman E."/>
            <person name="Kallberg Y."/>
        </authorList>
    </citation>
    <scope>NUCLEOTIDE SEQUENCE [LARGE SCALE GENOMIC DNA]</scope>
</reference>
<dbReference type="GO" id="GO:0061668">
    <property type="term" value="P:mitochondrial ribosome assembly"/>
    <property type="evidence" value="ECO:0007669"/>
    <property type="project" value="TreeGrafter"/>
</dbReference>
<dbReference type="AlphaFoldDB" id="A0AAV2BD57"/>
<dbReference type="Pfam" id="PF02536">
    <property type="entry name" value="mTERF"/>
    <property type="match status" value="1"/>
</dbReference>
<evidence type="ECO:0000256" key="7">
    <source>
        <dbReference type="ARBA" id="ARBA00071275"/>
    </source>
</evidence>
<proteinExistence type="inferred from homology"/>
<dbReference type="PANTHER" id="PTHR13068">
    <property type="entry name" value="CGI-12 PROTEIN-RELATED"/>
    <property type="match status" value="1"/>
</dbReference>
<evidence type="ECO:0000256" key="1">
    <source>
        <dbReference type="ARBA" id="ARBA00004173"/>
    </source>
</evidence>